<dbReference type="Pfam" id="PF00126">
    <property type="entry name" value="HTH_1"/>
    <property type="match status" value="1"/>
</dbReference>
<dbReference type="RefSeq" id="WP_272003445.1">
    <property type="nucleotide sequence ID" value="NZ_JAQNDN010000019.1"/>
</dbReference>
<dbReference type="EMBL" id="JAQNDN010000019">
    <property type="protein sequence ID" value="MDC0672158.1"/>
    <property type="molecule type" value="Genomic_DNA"/>
</dbReference>
<comment type="caution">
    <text evidence="6">The sequence shown here is derived from an EMBL/GenBank/DDBJ whole genome shotgun (WGS) entry which is preliminary data.</text>
</comment>
<protein>
    <submittedName>
        <fullName evidence="6">LysR family transcriptional regulator</fullName>
    </submittedName>
</protein>
<dbReference type="InterPro" id="IPR005119">
    <property type="entry name" value="LysR_subst-bd"/>
</dbReference>
<organism evidence="6 7">
    <name type="scientific">Nannocystis radixulma</name>
    <dbReference type="NCBI Taxonomy" id="2995305"/>
    <lineage>
        <taxon>Bacteria</taxon>
        <taxon>Pseudomonadati</taxon>
        <taxon>Myxococcota</taxon>
        <taxon>Polyangia</taxon>
        <taxon>Nannocystales</taxon>
        <taxon>Nannocystaceae</taxon>
        <taxon>Nannocystis</taxon>
    </lineage>
</organism>
<keyword evidence="3" id="KW-0238">DNA-binding</keyword>
<dbReference type="InterPro" id="IPR000847">
    <property type="entry name" value="LysR_HTH_N"/>
</dbReference>
<keyword evidence="4" id="KW-0804">Transcription</keyword>
<dbReference type="InterPro" id="IPR037402">
    <property type="entry name" value="YidZ_PBP2"/>
</dbReference>
<dbReference type="Pfam" id="PF03466">
    <property type="entry name" value="LysR_substrate"/>
    <property type="match status" value="1"/>
</dbReference>
<accession>A0ABT5BFE6</accession>
<dbReference type="PRINTS" id="PR00039">
    <property type="entry name" value="HTHLYSR"/>
</dbReference>
<evidence type="ECO:0000313" key="6">
    <source>
        <dbReference type="EMBL" id="MDC0672158.1"/>
    </source>
</evidence>
<sequence>MKLIVIMPAMNVIHTSGIDLAHLRVLDVLLRTCSTVQAARELGLTQSAVSHALRRLREALGDPLFVRVGRKLAPTERVLALRTPLSEALAAVGRVFQSSEAFTPGTLKASFRVIAADYAELVVLPRLLAELASEAPGVDLVTTVVGDAVEDTIQRGEADLALGAFFAERGGLLLRPLFRDPFAVAIAAEHAPGRLTLERYLAARHVLVAPRALPGGVVDNRLASMGRTRRVVLRTPCFQTALAIAARTDLIVTAPRSLIAEYAKHAPLVMFTPPLELPEVRFGALFSASRQDDVAHKWLRERVAALFGGSRRRAKE</sequence>
<dbReference type="PANTHER" id="PTHR30118">
    <property type="entry name" value="HTH-TYPE TRANSCRIPTIONAL REGULATOR LEUO-RELATED"/>
    <property type="match status" value="1"/>
</dbReference>
<evidence type="ECO:0000256" key="1">
    <source>
        <dbReference type="ARBA" id="ARBA00009437"/>
    </source>
</evidence>
<dbReference type="Proteomes" id="UP001217838">
    <property type="component" value="Unassembled WGS sequence"/>
</dbReference>
<dbReference type="Gene3D" id="1.10.10.10">
    <property type="entry name" value="Winged helix-like DNA-binding domain superfamily/Winged helix DNA-binding domain"/>
    <property type="match status" value="1"/>
</dbReference>
<evidence type="ECO:0000256" key="3">
    <source>
        <dbReference type="ARBA" id="ARBA00023125"/>
    </source>
</evidence>
<keyword evidence="7" id="KW-1185">Reference proteome</keyword>
<feature type="domain" description="HTH lysR-type" evidence="5">
    <location>
        <begin position="18"/>
        <end position="75"/>
    </location>
</feature>
<evidence type="ECO:0000256" key="2">
    <source>
        <dbReference type="ARBA" id="ARBA00023015"/>
    </source>
</evidence>
<proteinExistence type="inferred from homology"/>
<gene>
    <name evidence="6" type="ORF">POL58_30705</name>
</gene>
<dbReference type="InterPro" id="IPR050389">
    <property type="entry name" value="LysR-type_TF"/>
</dbReference>
<evidence type="ECO:0000259" key="5">
    <source>
        <dbReference type="PROSITE" id="PS50931"/>
    </source>
</evidence>
<name>A0ABT5BFE6_9BACT</name>
<dbReference type="PANTHER" id="PTHR30118:SF15">
    <property type="entry name" value="TRANSCRIPTIONAL REGULATORY PROTEIN"/>
    <property type="match status" value="1"/>
</dbReference>
<dbReference type="InterPro" id="IPR036388">
    <property type="entry name" value="WH-like_DNA-bd_sf"/>
</dbReference>
<evidence type="ECO:0000256" key="4">
    <source>
        <dbReference type="ARBA" id="ARBA00023163"/>
    </source>
</evidence>
<dbReference type="InterPro" id="IPR036390">
    <property type="entry name" value="WH_DNA-bd_sf"/>
</dbReference>
<keyword evidence="2" id="KW-0805">Transcription regulation</keyword>
<dbReference type="CDD" id="cd08417">
    <property type="entry name" value="PBP2_Nitroaromatics_like"/>
    <property type="match status" value="1"/>
</dbReference>
<comment type="similarity">
    <text evidence="1">Belongs to the LysR transcriptional regulatory family.</text>
</comment>
<dbReference type="SUPFAM" id="SSF46785">
    <property type="entry name" value="Winged helix' DNA-binding domain"/>
    <property type="match status" value="1"/>
</dbReference>
<dbReference type="SUPFAM" id="SSF53850">
    <property type="entry name" value="Periplasmic binding protein-like II"/>
    <property type="match status" value="1"/>
</dbReference>
<dbReference type="Gene3D" id="3.40.190.10">
    <property type="entry name" value="Periplasmic binding protein-like II"/>
    <property type="match status" value="2"/>
</dbReference>
<evidence type="ECO:0000313" key="7">
    <source>
        <dbReference type="Proteomes" id="UP001217838"/>
    </source>
</evidence>
<reference evidence="6 7" key="1">
    <citation type="submission" date="2022-11" db="EMBL/GenBank/DDBJ databases">
        <title>Minimal conservation of predation-associated metabolite biosynthetic gene clusters underscores biosynthetic potential of Myxococcota including descriptions for ten novel species: Archangium lansinium sp. nov., Myxococcus landrumus sp. nov., Nannocystis bai.</title>
        <authorList>
            <person name="Ahearne A."/>
            <person name="Stevens C."/>
            <person name="Dowd S."/>
        </authorList>
    </citation>
    <scope>NUCLEOTIDE SEQUENCE [LARGE SCALE GENOMIC DNA]</scope>
    <source>
        <strain evidence="6 7">NCELM</strain>
    </source>
</reference>
<dbReference type="PROSITE" id="PS50931">
    <property type="entry name" value="HTH_LYSR"/>
    <property type="match status" value="1"/>
</dbReference>